<evidence type="ECO:0000313" key="1">
    <source>
        <dbReference type="EMBL" id="SFE00874.1"/>
    </source>
</evidence>
<organism evidence="1 2">
    <name type="scientific">Paracidovorax konjaci</name>
    <dbReference type="NCBI Taxonomy" id="32040"/>
    <lineage>
        <taxon>Bacteria</taxon>
        <taxon>Pseudomonadati</taxon>
        <taxon>Pseudomonadota</taxon>
        <taxon>Betaproteobacteria</taxon>
        <taxon>Burkholderiales</taxon>
        <taxon>Comamonadaceae</taxon>
        <taxon>Paracidovorax</taxon>
    </lineage>
</organism>
<reference evidence="2" key="1">
    <citation type="submission" date="2016-10" db="EMBL/GenBank/DDBJ databases">
        <authorList>
            <person name="Varghese N."/>
            <person name="Submissions S."/>
        </authorList>
    </citation>
    <scope>NUCLEOTIDE SEQUENCE [LARGE SCALE GENOMIC DNA]</scope>
    <source>
        <strain evidence="2">DSM 7481</strain>
    </source>
</reference>
<sequence length="210" mass="23576">MPLPAARFSLQSSQYTTNGAPEAIHTGLRVGYSMHVNDIIPRLGLDVGRVLIASEQPGTEDTSFIGGSMTDALATPAYPGMFEHVPVLVKRFQGEVWLVSKAGRRVQERTIRWLAHHKFYERTGIQPGNIRFCRERPQKADHCRELGITHFIDDREDVLQHLEGVVAHRFLFGPQTRKVVDQRLSRLATWADATAKVMPGVASDNPHRMS</sequence>
<dbReference type="AlphaFoldDB" id="A0A1I1X097"/>
<name>A0A1I1X097_9BURK</name>
<keyword evidence="2" id="KW-1185">Reference proteome</keyword>
<proteinExistence type="predicted"/>
<accession>A0A1I1X097</accession>
<evidence type="ECO:0000313" key="2">
    <source>
        <dbReference type="Proteomes" id="UP000199517"/>
    </source>
</evidence>
<dbReference type="RefSeq" id="WP_245783699.1">
    <property type="nucleotide sequence ID" value="NZ_FOMQ01000011.1"/>
</dbReference>
<protein>
    <submittedName>
        <fullName evidence="1">Uncharacterized protein</fullName>
    </submittedName>
</protein>
<dbReference type="Proteomes" id="UP000199517">
    <property type="component" value="Unassembled WGS sequence"/>
</dbReference>
<dbReference type="EMBL" id="FOMQ01000011">
    <property type="protein sequence ID" value="SFE00874.1"/>
    <property type="molecule type" value="Genomic_DNA"/>
</dbReference>
<gene>
    <name evidence="1" type="ORF">SAMN04489710_111135</name>
</gene>